<proteinExistence type="predicted"/>
<protein>
    <submittedName>
        <fullName evidence="1">Uncharacterized protein</fullName>
    </submittedName>
</protein>
<keyword evidence="2" id="KW-1185">Reference proteome</keyword>
<gene>
    <name evidence="1" type="ORF">R3P94_21905</name>
</gene>
<dbReference type="Proteomes" id="UP001185779">
    <property type="component" value="Unassembled WGS sequence"/>
</dbReference>
<sequence>MTFDWISQRQRDIAAVKAQQARQAAERADAQRWWAEQADRIATRLGLTEAS</sequence>
<reference evidence="1 2" key="1">
    <citation type="submission" date="2023-10" db="EMBL/GenBank/DDBJ databases">
        <title>Development of a sustainable strategy for remediation of hydrocarbon-contaminated territories based on the waste exchange concept.</title>
        <authorList>
            <person name="Krivoruchko A."/>
        </authorList>
    </citation>
    <scope>NUCLEOTIDE SEQUENCE [LARGE SCALE GENOMIC DNA]</scope>
    <source>
        <strain evidence="1 2">IEGM 1266</strain>
    </source>
</reference>
<name>A0ABU4DKJ0_9ACTN</name>
<evidence type="ECO:0000313" key="1">
    <source>
        <dbReference type="EMBL" id="MDV6309926.1"/>
    </source>
</evidence>
<organism evidence="1 2">
    <name type="scientific">Gordonia amicalis</name>
    <dbReference type="NCBI Taxonomy" id="89053"/>
    <lineage>
        <taxon>Bacteria</taxon>
        <taxon>Bacillati</taxon>
        <taxon>Actinomycetota</taxon>
        <taxon>Actinomycetes</taxon>
        <taxon>Mycobacteriales</taxon>
        <taxon>Gordoniaceae</taxon>
        <taxon>Gordonia</taxon>
    </lineage>
</organism>
<dbReference type="RefSeq" id="WP_317505637.1">
    <property type="nucleotide sequence ID" value="NZ_JAWLKI010000038.1"/>
</dbReference>
<evidence type="ECO:0000313" key="2">
    <source>
        <dbReference type="Proteomes" id="UP001185779"/>
    </source>
</evidence>
<accession>A0ABU4DKJ0</accession>
<dbReference type="EMBL" id="JAWLKI010000038">
    <property type="protein sequence ID" value="MDV6309926.1"/>
    <property type="molecule type" value="Genomic_DNA"/>
</dbReference>
<comment type="caution">
    <text evidence="1">The sequence shown here is derived from an EMBL/GenBank/DDBJ whole genome shotgun (WGS) entry which is preliminary data.</text>
</comment>